<dbReference type="InterPro" id="IPR011101">
    <property type="entry name" value="DUF5131"/>
</dbReference>
<protein>
    <submittedName>
        <fullName evidence="1">Phage Gp37/Gp68 family protein</fullName>
    </submittedName>
</protein>
<accession>A0ABS0RCA7</accession>
<proteinExistence type="predicted"/>
<name>A0ABS0RCA7_9ACTN</name>
<gene>
    <name evidence="1" type="ORF">JBF12_17420</name>
</gene>
<dbReference type="Pfam" id="PF07505">
    <property type="entry name" value="DUF5131"/>
    <property type="match status" value="1"/>
</dbReference>
<reference evidence="1 2" key="1">
    <citation type="submission" date="2020-12" db="EMBL/GenBank/DDBJ databases">
        <authorList>
            <person name="Kusuma A.B."/>
            <person name="Nouioui I."/>
            <person name="Goodfellow M."/>
        </authorList>
    </citation>
    <scope>NUCLEOTIDE SEQUENCE [LARGE SCALE GENOMIC DNA]</scope>
    <source>
        <strain evidence="1 2">DSM 41764</strain>
    </source>
</reference>
<evidence type="ECO:0000313" key="2">
    <source>
        <dbReference type="Proteomes" id="UP000638849"/>
    </source>
</evidence>
<comment type="caution">
    <text evidence="1">The sequence shown here is derived from an EMBL/GenBank/DDBJ whole genome shotgun (WGS) entry which is preliminary data.</text>
</comment>
<sequence>MSTNTAIEWADKTWSPIIGCTRVTRGCDSCYAIRTANIRTYNPNPKIAAAYAGTVHRADGRLDWTGQVNLVEARLPDPLTWRKPLRVFVNSQSDLFHEQVPEEFIARIFAIMAVTPRHTYQVLTKRHGRMRSLLGKPGFWQAVGRHARQDAYRHRGAEEWIEEGVSVCDPATFKQLRQLPNLWLGVSVEDQKTADMRILALLETPAAVRWISAEPLLGPIDLWGKVDLHGGRSKLTYWLDGRPGLGEGYTTGTGLVMHPLVTGPRLDWVVAGGESGPGARPAHPDWFRLLRDQCAHSNVRYWFKQWGQWGLEAPLDGEGRIVRGARGQGVTLANDGTVYAPGDLAYPDGPCYGEAIRAGHHRANLTQVYSVGKKAAGHELDGRFHQEFPETRPAAARAEAGR</sequence>
<evidence type="ECO:0000313" key="1">
    <source>
        <dbReference type="EMBL" id="MBI0314738.1"/>
    </source>
</evidence>
<dbReference type="Proteomes" id="UP000638849">
    <property type="component" value="Unassembled WGS sequence"/>
</dbReference>
<keyword evidence="2" id="KW-1185">Reference proteome</keyword>
<dbReference type="RefSeq" id="WP_198277744.1">
    <property type="nucleotide sequence ID" value="NZ_BAAAIF010000018.1"/>
</dbReference>
<dbReference type="EMBL" id="JAEEAQ010000146">
    <property type="protein sequence ID" value="MBI0314738.1"/>
    <property type="molecule type" value="Genomic_DNA"/>
</dbReference>
<organism evidence="1 2">
    <name type="scientific">Streptomyces javensis</name>
    <dbReference type="NCBI Taxonomy" id="114698"/>
    <lineage>
        <taxon>Bacteria</taxon>
        <taxon>Bacillati</taxon>
        <taxon>Actinomycetota</taxon>
        <taxon>Actinomycetes</taxon>
        <taxon>Kitasatosporales</taxon>
        <taxon>Streptomycetaceae</taxon>
        <taxon>Streptomyces</taxon>
        <taxon>Streptomyces violaceusniger group</taxon>
    </lineage>
</organism>